<dbReference type="PANTHER" id="PTHR21193:SF3">
    <property type="entry name" value="OXIDOREDUCTASE-LIKE DOMAIN-CONTAINING PROTEIN 1"/>
    <property type="match status" value="1"/>
</dbReference>
<reference evidence="3 4" key="1">
    <citation type="journal article" date="2021" name="Elife">
        <title>Chloroplast acquisition without the gene transfer in kleptoplastic sea slugs, Plakobranchus ocellatus.</title>
        <authorList>
            <person name="Maeda T."/>
            <person name="Takahashi S."/>
            <person name="Yoshida T."/>
            <person name="Shimamura S."/>
            <person name="Takaki Y."/>
            <person name="Nagai Y."/>
            <person name="Toyoda A."/>
            <person name="Suzuki Y."/>
            <person name="Arimoto A."/>
            <person name="Ishii H."/>
            <person name="Satoh N."/>
            <person name="Nishiyama T."/>
            <person name="Hasebe M."/>
            <person name="Maruyama T."/>
            <person name="Minagawa J."/>
            <person name="Obokata J."/>
            <person name="Shigenobu S."/>
        </authorList>
    </citation>
    <scope>NUCLEOTIDE SEQUENCE [LARGE SCALE GENOMIC DNA]</scope>
</reference>
<comment type="caution">
    <text evidence="3">The sequence shown here is derived from an EMBL/GenBank/DDBJ whole genome shotgun (WGS) entry which is preliminary data.</text>
</comment>
<dbReference type="Proteomes" id="UP000762676">
    <property type="component" value="Unassembled WGS sequence"/>
</dbReference>
<evidence type="ECO:0000259" key="2">
    <source>
        <dbReference type="Pfam" id="PF09791"/>
    </source>
</evidence>
<dbReference type="GO" id="GO:0005739">
    <property type="term" value="C:mitochondrion"/>
    <property type="evidence" value="ECO:0007669"/>
    <property type="project" value="TreeGrafter"/>
</dbReference>
<evidence type="ECO:0000313" key="4">
    <source>
        <dbReference type="Proteomes" id="UP000762676"/>
    </source>
</evidence>
<evidence type="ECO:0000313" key="3">
    <source>
        <dbReference type="EMBL" id="GFS08254.1"/>
    </source>
</evidence>
<evidence type="ECO:0000256" key="1">
    <source>
        <dbReference type="SAM" id="MobiDB-lite"/>
    </source>
</evidence>
<dbReference type="InterPro" id="IPR019180">
    <property type="entry name" value="Oxidoreductase-like_N"/>
</dbReference>
<keyword evidence="4" id="KW-1185">Reference proteome</keyword>
<name>A0AAV4ICW9_9GAST</name>
<dbReference type="Pfam" id="PF09791">
    <property type="entry name" value="Oxidored-like"/>
    <property type="match status" value="1"/>
</dbReference>
<organism evidence="3 4">
    <name type="scientific">Elysia marginata</name>
    <dbReference type="NCBI Taxonomy" id="1093978"/>
    <lineage>
        <taxon>Eukaryota</taxon>
        <taxon>Metazoa</taxon>
        <taxon>Spiralia</taxon>
        <taxon>Lophotrochozoa</taxon>
        <taxon>Mollusca</taxon>
        <taxon>Gastropoda</taxon>
        <taxon>Heterobranchia</taxon>
        <taxon>Euthyneura</taxon>
        <taxon>Panpulmonata</taxon>
        <taxon>Sacoglossa</taxon>
        <taxon>Placobranchoidea</taxon>
        <taxon>Plakobranchidae</taxon>
        <taxon>Elysia</taxon>
    </lineage>
</organism>
<feature type="compositionally biased region" description="Polar residues" evidence="1">
    <location>
        <begin position="104"/>
        <end position="113"/>
    </location>
</feature>
<feature type="domain" description="Oxidoreductase-like" evidence="2">
    <location>
        <begin position="147"/>
        <end position="178"/>
    </location>
</feature>
<accession>A0AAV4ICW9</accession>
<protein>
    <submittedName>
        <fullName evidence="3">Oxidoreductase-like domain-containing protein 1</fullName>
    </submittedName>
</protein>
<proteinExistence type="predicted"/>
<gene>
    <name evidence="3" type="ORF">ElyMa_006590100</name>
</gene>
<dbReference type="InterPro" id="IPR039251">
    <property type="entry name" value="OXLD1"/>
</dbReference>
<dbReference type="EMBL" id="BMAT01013244">
    <property type="protein sequence ID" value="GFS08254.1"/>
    <property type="molecule type" value="Genomic_DNA"/>
</dbReference>
<sequence>MLSSIETGFGLAPCLVPSSSVLILTDRLLARPAVSEVSRMQICFCSEAHDDCLTKQKLGANDSLSAKEKSTNFEKTNYDIDHEIKRDCSVNCTSQENSNEFLQSETELQSSPSLPKPSDQEQILPNDEHSDSLSALKVVRVVPGKGPPPELPTTCCGTGCANCVWIVYAEQLRDYYKDGGEQAKKAIEKIDDPSLKMFIKLELGLL</sequence>
<dbReference type="PANTHER" id="PTHR21193">
    <property type="entry name" value="OXIDOREDUCTASE-LIKE DOMAIN-CONTAINING PROTEIN 1"/>
    <property type="match status" value="1"/>
</dbReference>
<feature type="region of interest" description="Disordered" evidence="1">
    <location>
        <begin position="104"/>
        <end position="129"/>
    </location>
</feature>
<dbReference type="AlphaFoldDB" id="A0AAV4ICW9"/>